<feature type="transmembrane region" description="Helical" evidence="1">
    <location>
        <begin position="12"/>
        <end position="36"/>
    </location>
</feature>
<evidence type="ECO:0000259" key="2">
    <source>
        <dbReference type="Pfam" id="PF20151"/>
    </source>
</evidence>
<evidence type="ECO:0000313" key="4">
    <source>
        <dbReference type="Proteomes" id="UP001497453"/>
    </source>
</evidence>
<protein>
    <recommendedName>
        <fullName evidence="2">DUF6533 domain-containing protein</fullName>
    </recommendedName>
</protein>
<name>A0ABP1CPL4_9APHY</name>
<keyword evidence="1" id="KW-1133">Transmembrane helix</keyword>
<accession>A0ABP1CPL4</accession>
<organism evidence="3 4">
    <name type="scientific">Somion occarium</name>
    <dbReference type="NCBI Taxonomy" id="3059160"/>
    <lineage>
        <taxon>Eukaryota</taxon>
        <taxon>Fungi</taxon>
        <taxon>Dikarya</taxon>
        <taxon>Basidiomycota</taxon>
        <taxon>Agaricomycotina</taxon>
        <taxon>Agaricomycetes</taxon>
        <taxon>Polyporales</taxon>
        <taxon>Cerrenaceae</taxon>
        <taxon>Somion</taxon>
    </lineage>
</organism>
<keyword evidence="4" id="KW-1185">Reference proteome</keyword>
<reference evidence="4" key="1">
    <citation type="submission" date="2024-04" db="EMBL/GenBank/DDBJ databases">
        <authorList>
            <person name="Shaw F."/>
            <person name="Minotto A."/>
        </authorList>
    </citation>
    <scope>NUCLEOTIDE SEQUENCE [LARGE SCALE GENOMIC DNA]</scope>
</reference>
<evidence type="ECO:0000313" key="3">
    <source>
        <dbReference type="EMBL" id="CAL1697638.1"/>
    </source>
</evidence>
<gene>
    <name evidence="3" type="ORF">GFSPODELE1_LOCUS1769</name>
</gene>
<dbReference type="Proteomes" id="UP001497453">
    <property type="component" value="Chromosome 10"/>
</dbReference>
<dbReference type="EMBL" id="OZ037953">
    <property type="protein sequence ID" value="CAL1697638.1"/>
    <property type="molecule type" value="Genomic_DNA"/>
</dbReference>
<sequence length="85" mass="9608">MSENPELVVAVWSVHIAGSCIFAATTLVLYDILLTFSQEVACVWRRKWNLVTLLFAVCRYGTLVDVMLKVQGGFGFPHSIIRYDQ</sequence>
<evidence type="ECO:0000256" key="1">
    <source>
        <dbReference type="SAM" id="Phobius"/>
    </source>
</evidence>
<proteinExistence type="predicted"/>
<dbReference type="InterPro" id="IPR045340">
    <property type="entry name" value="DUF6533"/>
</dbReference>
<dbReference type="Pfam" id="PF20151">
    <property type="entry name" value="DUF6533"/>
    <property type="match status" value="1"/>
</dbReference>
<keyword evidence="1" id="KW-0472">Membrane</keyword>
<feature type="domain" description="DUF6533" evidence="2">
    <location>
        <begin position="20"/>
        <end position="64"/>
    </location>
</feature>
<keyword evidence="1" id="KW-0812">Transmembrane</keyword>